<evidence type="ECO:0000256" key="6">
    <source>
        <dbReference type="SAM" id="Phobius"/>
    </source>
</evidence>
<keyword evidence="3 6" id="KW-0812">Transmembrane</keyword>
<feature type="transmembrane region" description="Helical" evidence="6">
    <location>
        <begin position="82"/>
        <end position="108"/>
    </location>
</feature>
<gene>
    <name evidence="7" type="ORF">AMELA_G00251410</name>
</gene>
<keyword evidence="4 6" id="KW-1133">Transmembrane helix</keyword>
<comment type="caution">
    <text evidence="7">The sequence shown here is derived from an EMBL/GenBank/DDBJ whole genome shotgun (WGS) entry which is preliminary data.</text>
</comment>
<evidence type="ECO:0000256" key="4">
    <source>
        <dbReference type="ARBA" id="ARBA00022989"/>
    </source>
</evidence>
<dbReference type="GO" id="GO:0016020">
    <property type="term" value="C:membrane"/>
    <property type="evidence" value="ECO:0007669"/>
    <property type="project" value="UniProtKB-SubCell"/>
</dbReference>
<proteinExistence type="inferred from homology"/>
<evidence type="ECO:0000256" key="2">
    <source>
        <dbReference type="ARBA" id="ARBA00006193"/>
    </source>
</evidence>
<dbReference type="PANTHER" id="PTHR14198:SF23">
    <property type="entry name" value="SI:CH211-137I24.10"/>
    <property type="match status" value="1"/>
</dbReference>
<evidence type="ECO:0000313" key="7">
    <source>
        <dbReference type="EMBL" id="KAF4072780.1"/>
    </source>
</evidence>
<keyword evidence="5 6" id="KW-0472">Membrane</keyword>
<comment type="subcellular location">
    <subcellularLocation>
        <location evidence="1">Membrane</location>
        <topology evidence="1">Multi-pass membrane protein</topology>
    </subcellularLocation>
</comment>
<dbReference type="Pfam" id="PF05805">
    <property type="entry name" value="L6_membrane"/>
    <property type="match status" value="1"/>
</dbReference>
<comment type="similarity">
    <text evidence="2">Belongs to the L6 tetraspanin family.</text>
</comment>
<evidence type="ECO:0000313" key="8">
    <source>
        <dbReference type="Proteomes" id="UP000593565"/>
    </source>
</evidence>
<dbReference type="EMBL" id="JAAGNN010000024">
    <property type="protein sequence ID" value="KAF4072780.1"/>
    <property type="molecule type" value="Genomic_DNA"/>
</dbReference>
<name>A0A7J5ZQJ7_AMEME</name>
<dbReference type="Proteomes" id="UP000593565">
    <property type="component" value="Unassembled WGS sequence"/>
</dbReference>
<feature type="transmembrane region" description="Helical" evidence="6">
    <location>
        <begin position="50"/>
        <end position="70"/>
    </location>
</feature>
<dbReference type="InterPro" id="IPR008661">
    <property type="entry name" value="L6_membrane"/>
</dbReference>
<evidence type="ECO:0000256" key="3">
    <source>
        <dbReference type="ARBA" id="ARBA00022692"/>
    </source>
</evidence>
<dbReference type="AlphaFoldDB" id="A0A7J5ZQJ7"/>
<reference evidence="7 8" key="1">
    <citation type="submission" date="2020-02" db="EMBL/GenBank/DDBJ databases">
        <title>A chromosome-scale genome assembly of the black bullhead catfish (Ameiurus melas).</title>
        <authorList>
            <person name="Wen M."/>
            <person name="Zham M."/>
            <person name="Cabau C."/>
            <person name="Klopp C."/>
            <person name="Donnadieu C."/>
            <person name="Roques C."/>
            <person name="Bouchez O."/>
            <person name="Lampietro C."/>
            <person name="Jouanno E."/>
            <person name="Herpin A."/>
            <person name="Louis A."/>
            <person name="Berthelot C."/>
            <person name="Parey E."/>
            <person name="Roest-Crollius H."/>
            <person name="Braasch I."/>
            <person name="Postlethwait J."/>
            <person name="Robinson-Rechavi M."/>
            <person name="Echchiki A."/>
            <person name="Begum T."/>
            <person name="Montfort J."/>
            <person name="Schartl M."/>
            <person name="Bobe J."/>
            <person name="Guiguen Y."/>
        </authorList>
    </citation>
    <scope>NUCLEOTIDE SEQUENCE [LARGE SCALE GENOMIC DNA]</scope>
    <source>
        <strain evidence="7">M_S1</strain>
        <tissue evidence="7">Blood</tissue>
    </source>
</reference>
<organism evidence="7 8">
    <name type="scientific">Ameiurus melas</name>
    <name type="common">Black bullhead</name>
    <name type="synonym">Silurus melas</name>
    <dbReference type="NCBI Taxonomy" id="219545"/>
    <lineage>
        <taxon>Eukaryota</taxon>
        <taxon>Metazoa</taxon>
        <taxon>Chordata</taxon>
        <taxon>Craniata</taxon>
        <taxon>Vertebrata</taxon>
        <taxon>Euteleostomi</taxon>
        <taxon>Actinopterygii</taxon>
        <taxon>Neopterygii</taxon>
        <taxon>Teleostei</taxon>
        <taxon>Ostariophysi</taxon>
        <taxon>Siluriformes</taxon>
        <taxon>Ictaluridae</taxon>
        <taxon>Ameiurus</taxon>
    </lineage>
</organism>
<feature type="transmembrane region" description="Helical" evidence="6">
    <location>
        <begin position="12"/>
        <end position="30"/>
    </location>
</feature>
<sequence>MCTGKCSRFVAGALYPLALISIICNIILFFPDWKVTYAKEGHLTEEVKYMGGLVGGGLMVIAPALFIHVTGKQGCCANRCGMFLSILFAAVGVCGALYSFVVAMLGLINGPYCKVVLLWGTPFKDSLICGVCVQSGRGVVEFNIGLFSHSARLRRSAAHPVCIADDPSRSWAASVEPASIKGRCKCTRHPESPNESDNVIGLITNTINDLT</sequence>
<evidence type="ECO:0000256" key="5">
    <source>
        <dbReference type="ARBA" id="ARBA00023136"/>
    </source>
</evidence>
<accession>A0A7J5ZQJ7</accession>
<evidence type="ECO:0000256" key="1">
    <source>
        <dbReference type="ARBA" id="ARBA00004141"/>
    </source>
</evidence>
<keyword evidence="8" id="KW-1185">Reference proteome</keyword>
<dbReference type="PANTHER" id="PTHR14198">
    <property type="entry name" value="TRANSMEMBRANE 4 L6 FAMILY MEMBER 1-RELATED"/>
    <property type="match status" value="1"/>
</dbReference>
<protein>
    <submittedName>
        <fullName evidence="7">Uncharacterized protein</fullName>
    </submittedName>
</protein>